<organism evidence="9 10">
    <name type="scientific">Sporothrix stenoceras</name>
    <dbReference type="NCBI Taxonomy" id="5173"/>
    <lineage>
        <taxon>Eukaryota</taxon>
        <taxon>Fungi</taxon>
        <taxon>Dikarya</taxon>
        <taxon>Ascomycota</taxon>
        <taxon>Pezizomycotina</taxon>
        <taxon>Sordariomycetes</taxon>
        <taxon>Sordariomycetidae</taxon>
        <taxon>Ophiostomatales</taxon>
        <taxon>Ophiostomataceae</taxon>
        <taxon>Sporothrix</taxon>
    </lineage>
</organism>
<dbReference type="Pfam" id="PF07690">
    <property type="entry name" value="MFS_1"/>
    <property type="match status" value="1"/>
</dbReference>
<feature type="transmembrane region" description="Helical" evidence="7">
    <location>
        <begin position="293"/>
        <end position="317"/>
    </location>
</feature>
<evidence type="ECO:0000313" key="10">
    <source>
        <dbReference type="Proteomes" id="UP001583186"/>
    </source>
</evidence>
<feature type="domain" description="Major facilitator superfamily (MFS) profile" evidence="8">
    <location>
        <begin position="67"/>
        <end position="476"/>
    </location>
</feature>
<evidence type="ECO:0000256" key="5">
    <source>
        <dbReference type="ARBA" id="ARBA00023136"/>
    </source>
</evidence>
<dbReference type="SUPFAM" id="SSF103473">
    <property type="entry name" value="MFS general substrate transporter"/>
    <property type="match status" value="1"/>
</dbReference>
<dbReference type="PANTHER" id="PTHR43791">
    <property type="entry name" value="PERMEASE-RELATED"/>
    <property type="match status" value="1"/>
</dbReference>
<feature type="transmembrane region" description="Helical" evidence="7">
    <location>
        <begin position="452"/>
        <end position="473"/>
    </location>
</feature>
<feature type="transmembrane region" description="Helical" evidence="7">
    <location>
        <begin position="362"/>
        <end position="381"/>
    </location>
</feature>
<evidence type="ECO:0000259" key="8">
    <source>
        <dbReference type="PROSITE" id="PS50850"/>
    </source>
</evidence>
<feature type="transmembrane region" description="Helical" evidence="7">
    <location>
        <begin position="163"/>
        <end position="184"/>
    </location>
</feature>
<feature type="transmembrane region" description="Helical" evidence="7">
    <location>
        <begin position="133"/>
        <end position="151"/>
    </location>
</feature>
<dbReference type="InterPro" id="IPR036259">
    <property type="entry name" value="MFS_trans_sf"/>
</dbReference>
<comment type="subcellular location">
    <subcellularLocation>
        <location evidence="1">Membrane</location>
        <topology evidence="1">Multi-pass membrane protein</topology>
    </subcellularLocation>
</comment>
<protein>
    <recommendedName>
        <fullName evidence="8">Major facilitator superfamily (MFS) profile domain-containing protein</fullName>
    </recommendedName>
</protein>
<sequence length="497" mass="54950">MTNTHIPDTGENARRQSTQNEDKPPLDVEHNDYGVTGATGPDTSAAENADIDPVKLAKTIRKIDLIVLPTMTIILAFCFIDRANMGLAMVVGMGKELEFKSNSYSVALLVFFPGYALCVLPSNYALSKTPVRYWLTILSIGFGLFTLASGLVRNFGSLVAMRILLGVCEAGIYPTVIHVVSSWYPRYYFGKRMTMVGSGASLISALSGLLAWAFSRINTPDYAGWRWIFILEGAITIGAAFLAFFVIDEYPNKSKFLTQEQREIAVQLIGRDREEHDEEKLTMRLVRENIFDWKLWVFGLIYMLCVATTYGLAYFVPLILNDRMGYSGAISQLLTTPPYFFGFILAVTVATVSDRIKMRSPFVIFLQLNIVLGIILTRWGPNTGSQYLGLFFCLGAAIVNSPMIVVYAQNNAPTRVKRSISTAVQLSMGAIGGIIGSTVFRSQDAPTYTPGVIVVLCSSAVIIGICGMLNLYFRRMNRLQKMTGIVLEGQNGFLYTP</sequence>
<feature type="compositionally biased region" description="Basic and acidic residues" evidence="6">
    <location>
        <begin position="20"/>
        <end position="32"/>
    </location>
</feature>
<evidence type="ECO:0000256" key="6">
    <source>
        <dbReference type="SAM" id="MobiDB-lite"/>
    </source>
</evidence>
<evidence type="ECO:0000256" key="7">
    <source>
        <dbReference type="SAM" id="Phobius"/>
    </source>
</evidence>
<evidence type="ECO:0000256" key="2">
    <source>
        <dbReference type="ARBA" id="ARBA00022448"/>
    </source>
</evidence>
<feature type="transmembrane region" description="Helical" evidence="7">
    <location>
        <begin position="104"/>
        <end position="126"/>
    </location>
</feature>
<feature type="transmembrane region" description="Helical" evidence="7">
    <location>
        <begin position="196"/>
        <end position="215"/>
    </location>
</feature>
<evidence type="ECO:0000256" key="3">
    <source>
        <dbReference type="ARBA" id="ARBA00022692"/>
    </source>
</evidence>
<evidence type="ECO:0000313" key="9">
    <source>
        <dbReference type="EMBL" id="KAL1890758.1"/>
    </source>
</evidence>
<dbReference type="Gene3D" id="1.20.1250.20">
    <property type="entry name" value="MFS general substrate transporter like domains"/>
    <property type="match status" value="2"/>
</dbReference>
<keyword evidence="3 7" id="KW-0812">Transmembrane</keyword>
<comment type="caution">
    <text evidence="9">The sequence shown here is derived from an EMBL/GenBank/DDBJ whole genome shotgun (WGS) entry which is preliminary data.</text>
</comment>
<evidence type="ECO:0000256" key="4">
    <source>
        <dbReference type="ARBA" id="ARBA00022989"/>
    </source>
</evidence>
<feature type="region of interest" description="Disordered" evidence="6">
    <location>
        <begin position="1"/>
        <end position="46"/>
    </location>
</feature>
<feature type="transmembrane region" description="Helical" evidence="7">
    <location>
        <begin position="227"/>
        <end position="247"/>
    </location>
</feature>
<keyword evidence="4 7" id="KW-1133">Transmembrane helix</keyword>
<gene>
    <name evidence="9" type="ORF">Sste5346_008083</name>
</gene>
<name>A0ABR3YSC0_9PEZI</name>
<proteinExistence type="predicted"/>
<feature type="transmembrane region" description="Helical" evidence="7">
    <location>
        <begin position="387"/>
        <end position="408"/>
    </location>
</feature>
<dbReference type="EMBL" id="JAWCUI010000059">
    <property type="protein sequence ID" value="KAL1890758.1"/>
    <property type="molecule type" value="Genomic_DNA"/>
</dbReference>
<keyword evidence="10" id="KW-1185">Reference proteome</keyword>
<keyword evidence="2" id="KW-0813">Transport</keyword>
<accession>A0ABR3YSC0</accession>
<dbReference type="InterPro" id="IPR011701">
    <property type="entry name" value="MFS"/>
</dbReference>
<evidence type="ECO:0000256" key="1">
    <source>
        <dbReference type="ARBA" id="ARBA00004141"/>
    </source>
</evidence>
<feature type="transmembrane region" description="Helical" evidence="7">
    <location>
        <begin position="65"/>
        <end position="84"/>
    </location>
</feature>
<feature type="transmembrane region" description="Helical" evidence="7">
    <location>
        <begin position="329"/>
        <end position="350"/>
    </location>
</feature>
<reference evidence="9 10" key="1">
    <citation type="journal article" date="2024" name="IMA Fungus">
        <title>IMA Genome - F19 : A genome assembly and annotation guide to empower mycologists, including annotated draft genome sequences of Ceratocystis pirilliformis, Diaporthe australafricana, Fusarium ophioides, Paecilomyces lecythidis, and Sporothrix stenoceras.</title>
        <authorList>
            <person name="Aylward J."/>
            <person name="Wilson A.M."/>
            <person name="Visagie C.M."/>
            <person name="Spraker J."/>
            <person name="Barnes I."/>
            <person name="Buitendag C."/>
            <person name="Ceriani C."/>
            <person name="Del Mar Angel L."/>
            <person name="du Plessis D."/>
            <person name="Fuchs T."/>
            <person name="Gasser K."/>
            <person name="Kramer D."/>
            <person name="Li W."/>
            <person name="Munsamy K."/>
            <person name="Piso A."/>
            <person name="Price J.L."/>
            <person name="Sonnekus B."/>
            <person name="Thomas C."/>
            <person name="van der Nest A."/>
            <person name="van Dijk A."/>
            <person name="van Heerden A."/>
            <person name="van Vuuren N."/>
            <person name="Yilmaz N."/>
            <person name="Duong T.A."/>
            <person name="van der Merwe N.A."/>
            <person name="Wingfield M.J."/>
            <person name="Wingfield B.D."/>
        </authorList>
    </citation>
    <scope>NUCLEOTIDE SEQUENCE [LARGE SCALE GENOMIC DNA]</scope>
    <source>
        <strain evidence="9 10">CMW 5346</strain>
    </source>
</reference>
<dbReference type="InterPro" id="IPR020846">
    <property type="entry name" value="MFS_dom"/>
</dbReference>
<dbReference type="PROSITE" id="PS50850">
    <property type="entry name" value="MFS"/>
    <property type="match status" value="1"/>
</dbReference>
<feature type="transmembrane region" description="Helical" evidence="7">
    <location>
        <begin position="420"/>
        <end position="440"/>
    </location>
</feature>
<dbReference type="Proteomes" id="UP001583186">
    <property type="component" value="Unassembled WGS sequence"/>
</dbReference>
<keyword evidence="5 7" id="KW-0472">Membrane</keyword>
<dbReference type="PANTHER" id="PTHR43791:SF3">
    <property type="entry name" value="MAJOR FACILITATOR SUPERFAMILY (MFS) PROFILE DOMAIN-CONTAINING PROTEIN"/>
    <property type="match status" value="1"/>
</dbReference>